<reference evidence="12" key="1">
    <citation type="journal article" date="2013" name="Science">
        <title>Comparative analysis of bat genomes provides insight into the evolution of flight and immunity.</title>
        <authorList>
            <person name="Zhang G."/>
            <person name="Cowled C."/>
            <person name="Shi Z."/>
            <person name="Huang Z."/>
            <person name="Bishop-Lilly K.A."/>
            <person name="Fang X."/>
            <person name="Wynne J.W."/>
            <person name="Xiong Z."/>
            <person name="Baker M.L."/>
            <person name="Zhao W."/>
            <person name="Tachedjian M."/>
            <person name="Zhu Y."/>
            <person name="Zhou P."/>
            <person name="Jiang X."/>
            <person name="Ng J."/>
            <person name="Yang L."/>
            <person name="Wu L."/>
            <person name="Xiao J."/>
            <person name="Feng Y."/>
            <person name="Chen Y."/>
            <person name="Sun X."/>
            <person name="Zhang Y."/>
            <person name="Marsh G.A."/>
            <person name="Crameri G."/>
            <person name="Broder C.C."/>
            <person name="Frey K.G."/>
            <person name="Wang L.F."/>
            <person name="Wang J."/>
        </authorList>
    </citation>
    <scope>NUCLEOTIDE SEQUENCE [LARGE SCALE GENOMIC DNA]</scope>
</reference>
<dbReference type="InterPro" id="IPR001828">
    <property type="entry name" value="ANF_lig-bd_rcpt"/>
</dbReference>
<proteinExistence type="predicted"/>
<evidence type="ECO:0000256" key="8">
    <source>
        <dbReference type="ARBA" id="ARBA00023224"/>
    </source>
</evidence>
<evidence type="ECO:0000256" key="4">
    <source>
        <dbReference type="ARBA" id="ARBA00022989"/>
    </source>
</evidence>
<keyword evidence="5" id="KW-0297">G-protein coupled receptor</keyword>
<dbReference type="AlphaFoldDB" id="L5L3X7"/>
<keyword evidence="2 9" id="KW-0812">Transmembrane</keyword>
<dbReference type="InParanoid" id="L5L3X7"/>
<keyword evidence="7 11" id="KW-0675">Receptor</keyword>
<protein>
    <submittedName>
        <fullName evidence="11">Olfactory receptor 9I1</fullName>
    </submittedName>
</protein>
<dbReference type="GO" id="GO:0004930">
    <property type="term" value="F:G protein-coupled receptor activity"/>
    <property type="evidence" value="ECO:0007669"/>
    <property type="project" value="UniProtKB-KW"/>
</dbReference>
<evidence type="ECO:0000259" key="10">
    <source>
        <dbReference type="Pfam" id="PF01094"/>
    </source>
</evidence>
<evidence type="ECO:0000256" key="9">
    <source>
        <dbReference type="SAM" id="Phobius"/>
    </source>
</evidence>
<dbReference type="SUPFAM" id="SSF53822">
    <property type="entry name" value="Periplasmic binding protein-like I"/>
    <property type="match status" value="1"/>
</dbReference>
<comment type="subcellular location">
    <subcellularLocation>
        <location evidence="1">Membrane</location>
        <topology evidence="1">Multi-pass membrane protein</topology>
    </subcellularLocation>
</comment>
<keyword evidence="12" id="KW-1185">Reference proteome</keyword>
<evidence type="ECO:0000256" key="2">
    <source>
        <dbReference type="ARBA" id="ARBA00022692"/>
    </source>
</evidence>
<dbReference type="Proteomes" id="UP000010552">
    <property type="component" value="Unassembled WGS sequence"/>
</dbReference>
<keyword evidence="6 9" id="KW-0472">Membrane</keyword>
<organism evidence="11 12">
    <name type="scientific">Pteropus alecto</name>
    <name type="common">Black flying fox</name>
    <dbReference type="NCBI Taxonomy" id="9402"/>
    <lineage>
        <taxon>Eukaryota</taxon>
        <taxon>Metazoa</taxon>
        <taxon>Chordata</taxon>
        <taxon>Craniata</taxon>
        <taxon>Vertebrata</taxon>
        <taxon>Euteleostomi</taxon>
        <taxon>Mammalia</taxon>
        <taxon>Eutheria</taxon>
        <taxon>Laurasiatheria</taxon>
        <taxon>Chiroptera</taxon>
        <taxon>Yinpterochiroptera</taxon>
        <taxon>Pteropodoidea</taxon>
        <taxon>Pteropodidae</taxon>
        <taxon>Pteropodinae</taxon>
        <taxon>Pteropus</taxon>
    </lineage>
</organism>
<dbReference type="SUPFAM" id="SSF81321">
    <property type="entry name" value="Family A G protein-coupled receptor-like"/>
    <property type="match status" value="1"/>
</dbReference>
<dbReference type="EMBL" id="KB030399">
    <property type="protein sequence ID" value="ELK17758.1"/>
    <property type="molecule type" value="Genomic_DNA"/>
</dbReference>
<dbReference type="Pfam" id="PF01094">
    <property type="entry name" value="ANF_receptor"/>
    <property type="match status" value="1"/>
</dbReference>
<feature type="transmembrane region" description="Helical" evidence="9">
    <location>
        <begin position="46"/>
        <end position="68"/>
    </location>
</feature>
<evidence type="ECO:0000256" key="7">
    <source>
        <dbReference type="ARBA" id="ARBA00023170"/>
    </source>
</evidence>
<feature type="transmembrane region" description="Helical" evidence="9">
    <location>
        <begin position="7"/>
        <end position="26"/>
    </location>
</feature>
<dbReference type="PANTHER" id="PTHR48018">
    <property type="entry name" value="OLFACTORY RECEPTOR"/>
    <property type="match status" value="1"/>
</dbReference>
<dbReference type="InterPro" id="IPR028082">
    <property type="entry name" value="Peripla_BP_I"/>
</dbReference>
<dbReference type="GO" id="GO:0004984">
    <property type="term" value="F:olfactory receptor activity"/>
    <property type="evidence" value="ECO:0007669"/>
    <property type="project" value="InterPro"/>
</dbReference>
<dbReference type="STRING" id="9402.L5L3X7"/>
<feature type="domain" description="Receptor ligand binding region" evidence="10">
    <location>
        <begin position="114"/>
        <end position="256"/>
    </location>
</feature>
<evidence type="ECO:0000313" key="12">
    <source>
        <dbReference type="Proteomes" id="UP000010552"/>
    </source>
</evidence>
<dbReference type="InterPro" id="IPR000725">
    <property type="entry name" value="Olfact_rcpt"/>
</dbReference>
<dbReference type="Pfam" id="PF13853">
    <property type="entry name" value="7tm_4"/>
    <property type="match status" value="1"/>
</dbReference>
<dbReference type="GO" id="GO:0016020">
    <property type="term" value="C:membrane"/>
    <property type="evidence" value="ECO:0007669"/>
    <property type="project" value="UniProtKB-SubCell"/>
</dbReference>
<sequence length="281" mass="31276">MTRSKIFILFFAKFMFLANVMIILVSYMPLTGAVLRVKSAGGRAKTFSTCISCLTTVVFFFGILAFMYRRSNSKKPTEKDKIMSVFYTVLIPLQNPLTYSLRNKVVKATFKKVTVPSSAQQPWVLAKLLSHFDWTWLGLVGSDNGSFEWPEQQVQTGGCVAFSKKTSSQGDGINIMANVIASSPAATVMVCDCHHYHFRLLAEALWENNVTRRTWVLSTSFPHSPSVLGPKAINWLNGNLSLAIHSGKVPGFEDFLLALRPALHPVNSPVREPWEELHGCG</sequence>
<keyword evidence="4 9" id="KW-1133">Transmembrane helix</keyword>
<keyword evidence="3" id="KW-0732">Signal</keyword>
<evidence type="ECO:0000256" key="1">
    <source>
        <dbReference type="ARBA" id="ARBA00004141"/>
    </source>
</evidence>
<name>L5L3X7_PTEAL</name>
<gene>
    <name evidence="11" type="ORF">PAL_GLEAN10001710</name>
</gene>
<evidence type="ECO:0000256" key="6">
    <source>
        <dbReference type="ARBA" id="ARBA00023136"/>
    </source>
</evidence>
<evidence type="ECO:0000256" key="3">
    <source>
        <dbReference type="ARBA" id="ARBA00022729"/>
    </source>
</evidence>
<accession>L5L3X7</accession>
<evidence type="ECO:0000313" key="11">
    <source>
        <dbReference type="EMBL" id="ELK17758.1"/>
    </source>
</evidence>
<keyword evidence="8" id="KW-0807">Transducer</keyword>
<evidence type="ECO:0000256" key="5">
    <source>
        <dbReference type="ARBA" id="ARBA00023040"/>
    </source>
</evidence>
<dbReference type="Gene3D" id="3.40.50.2300">
    <property type="match status" value="2"/>
</dbReference>